<sequence length="117" mass="12839">MIERADINGVLEQMRALKAQAQQGARQIEMPQVVAGQKAEEVQKGGFGDLLKMAIDEVNSQQAEAKKLATAYELGDPSVDLPQVMIQAQKASVSFQAMTQVRNRLVKAYEDVMSMSI</sequence>
<evidence type="ECO:0000256" key="4">
    <source>
        <dbReference type="ARBA" id="ARBA00023143"/>
    </source>
</evidence>
<dbReference type="HAMAP" id="MF_00724">
    <property type="entry name" value="FliE"/>
    <property type="match status" value="1"/>
</dbReference>
<keyword evidence="4 5" id="KW-0975">Bacterial flagellum</keyword>
<accession>A0ABQ1KUN3</accession>
<protein>
    <recommendedName>
        <fullName evidence="3 5">Flagellar hook-basal body complex protein FliE</fullName>
    </recommendedName>
</protein>
<keyword evidence="7" id="KW-1185">Reference proteome</keyword>
<evidence type="ECO:0000256" key="5">
    <source>
        <dbReference type="HAMAP-Rule" id="MF_00724"/>
    </source>
</evidence>
<dbReference type="InterPro" id="IPR001624">
    <property type="entry name" value="FliE"/>
</dbReference>
<comment type="similarity">
    <text evidence="2 5">Belongs to the FliE family.</text>
</comment>
<organism evidence="6 7">
    <name type="scientific">Marinobacterium zhoushanense</name>
    <dbReference type="NCBI Taxonomy" id="1679163"/>
    <lineage>
        <taxon>Bacteria</taxon>
        <taxon>Pseudomonadati</taxon>
        <taxon>Pseudomonadota</taxon>
        <taxon>Gammaproteobacteria</taxon>
        <taxon>Oceanospirillales</taxon>
        <taxon>Oceanospirillaceae</taxon>
        <taxon>Marinobacterium</taxon>
    </lineage>
</organism>
<dbReference type="Proteomes" id="UP000629025">
    <property type="component" value="Unassembled WGS sequence"/>
</dbReference>
<keyword evidence="6" id="KW-0966">Cell projection</keyword>
<keyword evidence="6" id="KW-0282">Flagellum</keyword>
<name>A0ABQ1KUN3_9GAMM</name>
<dbReference type="PANTHER" id="PTHR34653">
    <property type="match status" value="1"/>
</dbReference>
<evidence type="ECO:0000313" key="6">
    <source>
        <dbReference type="EMBL" id="GGC07375.1"/>
    </source>
</evidence>
<evidence type="ECO:0000313" key="7">
    <source>
        <dbReference type="Proteomes" id="UP000629025"/>
    </source>
</evidence>
<dbReference type="NCBIfam" id="TIGR00205">
    <property type="entry name" value="fliE"/>
    <property type="match status" value="1"/>
</dbReference>
<reference evidence="7" key="1">
    <citation type="journal article" date="2019" name="Int. J. Syst. Evol. Microbiol.">
        <title>The Global Catalogue of Microorganisms (GCM) 10K type strain sequencing project: providing services to taxonomists for standard genome sequencing and annotation.</title>
        <authorList>
            <consortium name="The Broad Institute Genomics Platform"/>
            <consortium name="The Broad Institute Genome Sequencing Center for Infectious Disease"/>
            <person name="Wu L."/>
            <person name="Ma J."/>
        </authorList>
    </citation>
    <scope>NUCLEOTIDE SEQUENCE [LARGE SCALE GENOMIC DNA]</scope>
    <source>
        <strain evidence="7">CGMCC 1.15341</strain>
    </source>
</reference>
<dbReference type="PRINTS" id="PR01006">
    <property type="entry name" value="FLGHOOKFLIE"/>
</dbReference>
<comment type="subcellular location">
    <subcellularLocation>
        <location evidence="1 5">Bacterial flagellum basal body</location>
    </subcellularLocation>
</comment>
<evidence type="ECO:0000256" key="3">
    <source>
        <dbReference type="ARBA" id="ARBA00018024"/>
    </source>
</evidence>
<evidence type="ECO:0000256" key="2">
    <source>
        <dbReference type="ARBA" id="ARBA00009272"/>
    </source>
</evidence>
<dbReference type="RefSeq" id="WP_188751087.1">
    <property type="nucleotide sequence ID" value="NZ_BMIJ01000008.1"/>
</dbReference>
<dbReference type="PANTHER" id="PTHR34653:SF1">
    <property type="entry name" value="FLAGELLAR HOOK-BASAL BODY COMPLEX PROTEIN FLIE"/>
    <property type="match status" value="1"/>
</dbReference>
<dbReference type="EMBL" id="BMIJ01000008">
    <property type="protein sequence ID" value="GGC07375.1"/>
    <property type="molecule type" value="Genomic_DNA"/>
</dbReference>
<evidence type="ECO:0000256" key="1">
    <source>
        <dbReference type="ARBA" id="ARBA00004117"/>
    </source>
</evidence>
<keyword evidence="6" id="KW-0969">Cilium</keyword>
<comment type="caution">
    <text evidence="6">The sequence shown here is derived from an EMBL/GenBank/DDBJ whole genome shotgun (WGS) entry which is preliminary data.</text>
</comment>
<dbReference type="Pfam" id="PF02049">
    <property type="entry name" value="FliE"/>
    <property type="match status" value="1"/>
</dbReference>
<proteinExistence type="inferred from homology"/>
<gene>
    <name evidence="5 6" type="primary">fliE</name>
    <name evidence="6" type="ORF">GCM10011352_37120</name>
</gene>